<dbReference type="EMBL" id="MFMC01000014">
    <property type="protein sequence ID" value="OGG77523.1"/>
    <property type="molecule type" value="Genomic_DNA"/>
</dbReference>
<accession>A0A1F6EVC6</accession>
<evidence type="ECO:0000313" key="3">
    <source>
        <dbReference type="Proteomes" id="UP000177215"/>
    </source>
</evidence>
<dbReference type="Proteomes" id="UP000177215">
    <property type="component" value="Unassembled WGS sequence"/>
</dbReference>
<protein>
    <submittedName>
        <fullName evidence="2">Uncharacterized protein</fullName>
    </submittedName>
</protein>
<sequence length="410" mass="43797">MNTAKTLRYTSMAAIVIILGALTFWYFFIQAKQEKVTREDTARGAGLAPPSLGSIVGSTYENIISSLSTLVGGESGRPSGELPRLSQVGKTPTAGLGFVGNASSTRLRFVERSTGYIFDVDPVTGVLERLTNTLIPYVYEAVVAQRGVILRGVGETNEILTVMGTISASSSASSNTNPLLQRALPNDIRAMATSPAGDEIVYINGGERVFTGTRVTWDGAKPQQLFSSNLSGWDIRLAAKDRTVIVQKPSDGIAGSAYIVGDGGALLPLIKDVPGLTILPSVSSKALLYGESSGNLSLFVRTDDTSTSERLPIRTIADKCVWDRGTKPIAYCGVPQGLPPADFLDSWNRGETHTSDAWWKVDVGADSAELLFSPGSAELDVESPAVDDGGNYIAFINARDKTLWLLRIKE</sequence>
<evidence type="ECO:0000256" key="1">
    <source>
        <dbReference type="SAM" id="Phobius"/>
    </source>
</evidence>
<comment type="caution">
    <text evidence="2">The sequence shown here is derived from an EMBL/GenBank/DDBJ whole genome shotgun (WGS) entry which is preliminary data.</text>
</comment>
<organism evidence="2 3">
    <name type="scientific">Candidatus Kaiserbacteria bacterium RIFCSPLOWO2_01_FULL_54_24</name>
    <dbReference type="NCBI Taxonomy" id="1798515"/>
    <lineage>
        <taxon>Bacteria</taxon>
        <taxon>Candidatus Kaiseribacteriota</taxon>
    </lineage>
</organism>
<keyword evidence="1" id="KW-0472">Membrane</keyword>
<proteinExistence type="predicted"/>
<evidence type="ECO:0000313" key="2">
    <source>
        <dbReference type="EMBL" id="OGG77523.1"/>
    </source>
</evidence>
<keyword evidence="1" id="KW-0812">Transmembrane</keyword>
<keyword evidence="1" id="KW-1133">Transmembrane helix</keyword>
<dbReference type="AlphaFoldDB" id="A0A1F6EVC6"/>
<reference evidence="2 3" key="1">
    <citation type="journal article" date="2016" name="Nat. Commun.">
        <title>Thousands of microbial genomes shed light on interconnected biogeochemical processes in an aquifer system.</title>
        <authorList>
            <person name="Anantharaman K."/>
            <person name="Brown C.T."/>
            <person name="Hug L.A."/>
            <person name="Sharon I."/>
            <person name="Castelle C.J."/>
            <person name="Probst A.J."/>
            <person name="Thomas B.C."/>
            <person name="Singh A."/>
            <person name="Wilkins M.J."/>
            <person name="Karaoz U."/>
            <person name="Brodie E.L."/>
            <person name="Williams K.H."/>
            <person name="Hubbard S.S."/>
            <person name="Banfield J.F."/>
        </authorList>
    </citation>
    <scope>NUCLEOTIDE SEQUENCE [LARGE SCALE GENOMIC DNA]</scope>
</reference>
<dbReference type="STRING" id="1798515.A3B35_01780"/>
<name>A0A1F6EVC6_9BACT</name>
<feature type="transmembrane region" description="Helical" evidence="1">
    <location>
        <begin position="7"/>
        <end position="28"/>
    </location>
</feature>
<gene>
    <name evidence="2" type="ORF">A3B35_01780</name>
</gene>